<keyword evidence="2" id="KW-1185">Reference proteome</keyword>
<reference evidence="1" key="1">
    <citation type="submission" date="2023-07" db="EMBL/GenBank/DDBJ databases">
        <authorList>
            <consortium name="CYATHOMIX"/>
        </authorList>
    </citation>
    <scope>NUCLEOTIDE SEQUENCE</scope>
    <source>
        <strain evidence="1">N/A</strain>
    </source>
</reference>
<sequence>MPIIADIPPIAARAALQWLFTVFTKGWRSAPYCAQVPASLMCSGGRVDKRSALWANDCVIESCYLKYFCIVLRSVSFA</sequence>
<protein>
    <submittedName>
        <fullName evidence="1">Uncharacterized protein</fullName>
    </submittedName>
</protein>
<dbReference type="Proteomes" id="UP001176961">
    <property type="component" value="Unassembled WGS sequence"/>
</dbReference>
<dbReference type="EMBL" id="CATQJL010000112">
    <property type="protein sequence ID" value="CAJ0593223.1"/>
    <property type="molecule type" value="Genomic_DNA"/>
</dbReference>
<organism evidence="1 2">
    <name type="scientific">Cylicocyclus nassatus</name>
    <name type="common">Nematode worm</name>
    <dbReference type="NCBI Taxonomy" id="53992"/>
    <lineage>
        <taxon>Eukaryota</taxon>
        <taxon>Metazoa</taxon>
        <taxon>Ecdysozoa</taxon>
        <taxon>Nematoda</taxon>
        <taxon>Chromadorea</taxon>
        <taxon>Rhabditida</taxon>
        <taxon>Rhabditina</taxon>
        <taxon>Rhabditomorpha</taxon>
        <taxon>Strongyloidea</taxon>
        <taxon>Strongylidae</taxon>
        <taxon>Cylicocyclus</taxon>
    </lineage>
</organism>
<dbReference type="AlphaFoldDB" id="A0AA36DTP0"/>
<accession>A0AA36DTP0</accession>
<evidence type="ECO:0000313" key="2">
    <source>
        <dbReference type="Proteomes" id="UP001176961"/>
    </source>
</evidence>
<gene>
    <name evidence="1" type="ORF">CYNAS_LOCUS5206</name>
</gene>
<evidence type="ECO:0000313" key="1">
    <source>
        <dbReference type="EMBL" id="CAJ0593223.1"/>
    </source>
</evidence>
<proteinExistence type="predicted"/>
<comment type="caution">
    <text evidence="1">The sequence shown here is derived from an EMBL/GenBank/DDBJ whole genome shotgun (WGS) entry which is preliminary data.</text>
</comment>
<name>A0AA36DTP0_CYLNA</name>